<name>A0A0B8NTR8_9VIBR</name>
<dbReference type="AlphaFoldDB" id="A0A0B8NTR8"/>
<dbReference type="GO" id="GO:0006352">
    <property type="term" value="P:DNA-templated transcription initiation"/>
    <property type="evidence" value="ECO:0007669"/>
    <property type="project" value="InterPro"/>
</dbReference>
<dbReference type="InterPro" id="IPR013324">
    <property type="entry name" value="RNA_pol_sigma_r3/r4-like"/>
</dbReference>
<dbReference type="Proteomes" id="UP000031671">
    <property type="component" value="Unassembled WGS sequence"/>
</dbReference>
<dbReference type="Gene3D" id="1.10.10.10">
    <property type="entry name" value="Winged helix-like DNA-binding domain superfamily/Winged helix DNA-binding domain"/>
    <property type="match status" value="1"/>
</dbReference>
<dbReference type="InterPro" id="IPR013249">
    <property type="entry name" value="RNA_pol_sigma70_r4_t2"/>
</dbReference>
<dbReference type="Pfam" id="PF08281">
    <property type="entry name" value="Sigma70_r4_2"/>
    <property type="match status" value="1"/>
</dbReference>
<feature type="domain" description="RNA polymerase sigma-70 region 2" evidence="5">
    <location>
        <begin position="39"/>
        <end position="105"/>
    </location>
</feature>
<gene>
    <name evidence="7" type="ORF">JCM19231_5517</name>
</gene>
<feature type="domain" description="RNA polymerase sigma factor 70 region 4 type 2" evidence="6">
    <location>
        <begin position="138"/>
        <end position="191"/>
    </location>
</feature>
<evidence type="ECO:0000259" key="6">
    <source>
        <dbReference type="Pfam" id="PF08281"/>
    </source>
</evidence>
<keyword evidence="3" id="KW-0731">Sigma factor</keyword>
<dbReference type="InterPro" id="IPR039425">
    <property type="entry name" value="RNA_pol_sigma-70-like"/>
</dbReference>
<dbReference type="CDD" id="cd06171">
    <property type="entry name" value="Sigma70_r4"/>
    <property type="match status" value="1"/>
</dbReference>
<dbReference type="PANTHER" id="PTHR43133:SF62">
    <property type="entry name" value="RNA POLYMERASE SIGMA FACTOR SIGZ"/>
    <property type="match status" value="1"/>
</dbReference>
<keyword evidence="8" id="KW-1185">Reference proteome</keyword>
<dbReference type="PANTHER" id="PTHR43133">
    <property type="entry name" value="RNA POLYMERASE ECF-TYPE SIGMA FACTO"/>
    <property type="match status" value="1"/>
</dbReference>
<protein>
    <submittedName>
        <fullName evidence="7">RNA polymerase sigma-70 factor</fullName>
    </submittedName>
</protein>
<comment type="caution">
    <text evidence="7">The sequence shown here is derived from an EMBL/GenBank/DDBJ whole genome shotgun (WGS) entry which is preliminary data.</text>
</comment>
<dbReference type="EMBL" id="BBRZ01000005">
    <property type="protein sequence ID" value="GAM54553.1"/>
    <property type="molecule type" value="Genomic_DNA"/>
</dbReference>
<dbReference type="SUPFAM" id="SSF88946">
    <property type="entry name" value="Sigma2 domain of RNA polymerase sigma factors"/>
    <property type="match status" value="1"/>
</dbReference>
<dbReference type="InterPro" id="IPR013325">
    <property type="entry name" value="RNA_pol_sigma_r2"/>
</dbReference>
<sequence length="200" mass="23158">METKTKAATTSPRGPSRAEWAECMAKVQQGDKEAFAVIFRHFTPRLKQFAYKHMGNEQVAMELVQDTLAAVWQKSHLFDSSKSALSTWIYTIARNLCFDLLRKQKGKELHVHSEDIWPDDYCPPDLVDQYSPERNMLREQIVRYLDILPVKQKEVVKAIYLDELPHQEVADKFDIPLGTVKSRLRLAVEKLKDSIRAEQV</sequence>
<reference evidence="7 8" key="2">
    <citation type="submission" date="2015-01" db="EMBL/GenBank/DDBJ databases">
        <authorList>
            <consortium name="NBRP consortium"/>
            <person name="Sawabe T."/>
            <person name="Meirelles P."/>
            <person name="Feng G."/>
            <person name="Sayaka M."/>
            <person name="Hattori M."/>
            <person name="Ohkuma M."/>
        </authorList>
    </citation>
    <scope>NUCLEOTIDE SEQUENCE [LARGE SCALE GENOMIC DNA]</scope>
    <source>
        <strain evidence="8">JCM 19231</strain>
    </source>
</reference>
<dbReference type="SUPFAM" id="SSF88659">
    <property type="entry name" value="Sigma3 and sigma4 domains of RNA polymerase sigma factors"/>
    <property type="match status" value="1"/>
</dbReference>
<evidence type="ECO:0000256" key="1">
    <source>
        <dbReference type="ARBA" id="ARBA00010641"/>
    </source>
</evidence>
<dbReference type="NCBIfam" id="TIGR02937">
    <property type="entry name" value="sigma70-ECF"/>
    <property type="match status" value="1"/>
</dbReference>
<evidence type="ECO:0000313" key="8">
    <source>
        <dbReference type="Proteomes" id="UP000031671"/>
    </source>
</evidence>
<comment type="similarity">
    <text evidence="1">Belongs to the sigma-70 factor family. ECF subfamily.</text>
</comment>
<dbReference type="InterPro" id="IPR014284">
    <property type="entry name" value="RNA_pol_sigma-70_dom"/>
</dbReference>
<dbReference type="RefSeq" id="WP_261834917.1">
    <property type="nucleotide sequence ID" value="NZ_AP024881.1"/>
</dbReference>
<organism evidence="7 8">
    <name type="scientific">Vibrio ishigakensis</name>
    <dbReference type="NCBI Taxonomy" id="1481914"/>
    <lineage>
        <taxon>Bacteria</taxon>
        <taxon>Pseudomonadati</taxon>
        <taxon>Pseudomonadota</taxon>
        <taxon>Gammaproteobacteria</taxon>
        <taxon>Vibrionales</taxon>
        <taxon>Vibrionaceae</taxon>
        <taxon>Vibrio</taxon>
    </lineage>
</organism>
<keyword evidence="4" id="KW-0804">Transcription</keyword>
<keyword evidence="2" id="KW-0805">Transcription regulation</keyword>
<dbReference type="Gene3D" id="1.10.1740.10">
    <property type="match status" value="1"/>
</dbReference>
<evidence type="ECO:0000259" key="5">
    <source>
        <dbReference type="Pfam" id="PF04542"/>
    </source>
</evidence>
<dbReference type="GO" id="GO:0003677">
    <property type="term" value="F:DNA binding"/>
    <property type="evidence" value="ECO:0007669"/>
    <property type="project" value="InterPro"/>
</dbReference>
<dbReference type="InterPro" id="IPR007627">
    <property type="entry name" value="RNA_pol_sigma70_r2"/>
</dbReference>
<accession>A0A0B8NTR8</accession>
<dbReference type="GO" id="GO:0016987">
    <property type="term" value="F:sigma factor activity"/>
    <property type="evidence" value="ECO:0007669"/>
    <property type="project" value="UniProtKB-KW"/>
</dbReference>
<evidence type="ECO:0000256" key="2">
    <source>
        <dbReference type="ARBA" id="ARBA00023015"/>
    </source>
</evidence>
<dbReference type="InterPro" id="IPR036388">
    <property type="entry name" value="WH-like_DNA-bd_sf"/>
</dbReference>
<evidence type="ECO:0000313" key="7">
    <source>
        <dbReference type="EMBL" id="GAM54553.1"/>
    </source>
</evidence>
<evidence type="ECO:0000256" key="4">
    <source>
        <dbReference type="ARBA" id="ARBA00023163"/>
    </source>
</evidence>
<evidence type="ECO:0000256" key="3">
    <source>
        <dbReference type="ARBA" id="ARBA00023082"/>
    </source>
</evidence>
<reference evidence="7 8" key="1">
    <citation type="submission" date="2015-01" db="EMBL/GenBank/DDBJ databases">
        <title>Vibrio sp. C1 JCM 19231 whole genome shotgun sequence.</title>
        <authorList>
            <person name="Sawabe T."/>
            <person name="Meirelles P."/>
            <person name="Feng G."/>
            <person name="Sayaka M."/>
            <person name="Hattori M."/>
            <person name="Ohkuma M."/>
        </authorList>
    </citation>
    <scope>NUCLEOTIDE SEQUENCE [LARGE SCALE GENOMIC DNA]</scope>
    <source>
        <strain evidence="8">JCM 19231</strain>
    </source>
</reference>
<proteinExistence type="inferred from homology"/>
<dbReference type="Pfam" id="PF04542">
    <property type="entry name" value="Sigma70_r2"/>
    <property type="match status" value="1"/>
</dbReference>